<dbReference type="OrthoDB" id="291798at2"/>
<name>A0A225E6J4_9BACT</name>
<keyword evidence="1" id="KW-0812">Transmembrane</keyword>
<sequence length="108" mass="10928">MSDRTRFWLLGLFLTGITLVAIGLLLGSIGRAARKSELPPADATPMEATIQQTAAAAPHPVMPVNAVGMAPVPNTYPANTAAPMPAPVAPTQQPVGIPGAMAGVAAPH</sequence>
<gene>
    <name evidence="2" type="ORF">FRUB_00127</name>
</gene>
<comment type="caution">
    <text evidence="2">The sequence shown here is derived from an EMBL/GenBank/DDBJ whole genome shotgun (WGS) entry which is preliminary data.</text>
</comment>
<feature type="transmembrane region" description="Helical" evidence="1">
    <location>
        <begin position="6"/>
        <end position="26"/>
    </location>
</feature>
<keyword evidence="1" id="KW-1133">Transmembrane helix</keyword>
<reference evidence="3" key="1">
    <citation type="submission" date="2017-06" db="EMBL/GenBank/DDBJ databases">
        <title>Genome analysis of Fimbriiglobus ruber SP5, the first member of the order Planctomycetales with confirmed chitinolytic capability.</title>
        <authorList>
            <person name="Ravin N.V."/>
            <person name="Rakitin A.L."/>
            <person name="Ivanova A.A."/>
            <person name="Beletsky A.V."/>
            <person name="Kulichevskaya I.S."/>
            <person name="Mardanov A.V."/>
            <person name="Dedysh S.N."/>
        </authorList>
    </citation>
    <scope>NUCLEOTIDE SEQUENCE [LARGE SCALE GENOMIC DNA]</scope>
    <source>
        <strain evidence="3">SP5</strain>
    </source>
</reference>
<dbReference type="AlphaFoldDB" id="A0A225E6J4"/>
<protein>
    <submittedName>
        <fullName evidence="2">Uncharacterized protein</fullName>
    </submittedName>
</protein>
<dbReference type="RefSeq" id="WP_143392751.1">
    <property type="nucleotide sequence ID" value="NZ_NIDE01000001.1"/>
</dbReference>
<proteinExistence type="predicted"/>
<evidence type="ECO:0000313" key="3">
    <source>
        <dbReference type="Proteomes" id="UP000214646"/>
    </source>
</evidence>
<dbReference type="EMBL" id="NIDE01000001">
    <property type="protein sequence ID" value="OWK46428.1"/>
    <property type="molecule type" value="Genomic_DNA"/>
</dbReference>
<keyword evidence="1" id="KW-0472">Membrane</keyword>
<accession>A0A225E6J4</accession>
<organism evidence="2 3">
    <name type="scientific">Fimbriiglobus ruber</name>
    <dbReference type="NCBI Taxonomy" id="1908690"/>
    <lineage>
        <taxon>Bacteria</taxon>
        <taxon>Pseudomonadati</taxon>
        <taxon>Planctomycetota</taxon>
        <taxon>Planctomycetia</taxon>
        <taxon>Gemmatales</taxon>
        <taxon>Gemmataceae</taxon>
        <taxon>Fimbriiglobus</taxon>
    </lineage>
</organism>
<evidence type="ECO:0000313" key="2">
    <source>
        <dbReference type="EMBL" id="OWK46428.1"/>
    </source>
</evidence>
<dbReference type="Proteomes" id="UP000214646">
    <property type="component" value="Unassembled WGS sequence"/>
</dbReference>
<keyword evidence="3" id="KW-1185">Reference proteome</keyword>
<evidence type="ECO:0000256" key="1">
    <source>
        <dbReference type="SAM" id="Phobius"/>
    </source>
</evidence>